<accession>A0A7J6R2W6</accession>
<keyword evidence="2" id="KW-1185">Reference proteome</keyword>
<dbReference type="EMBL" id="JABANO010029161">
    <property type="protein sequence ID" value="KAF4713990.1"/>
    <property type="molecule type" value="Genomic_DNA"/>
</dbReference>
<evidence type="ECO:0000313" key="1">
    <source>
        <dbReference type="EMBL" id="KAF4713990.1"/>
    </source>
</evidence>
<name>A0A7J6R2W6_PEROL</name>
<reference evidence="1 2" key="1">
    <citation type="submission" date="2020-04" db="EMBL/GenBank/DDBJ databases">
        <title>Perkinsus olseni comparative genomics.</title>
        <authorList>
            <person name="Bogema D.R."/>
        </authorList>
    </citation>
    <scope>NUCLEOTIDE SEQUENCE [LARGE SCALE GENOMIC DNA]</scope>
    <source>
        <strain evidence="1 2">ATCC PRA-207</strain>
    </source>
</reference>
<gene>
    <name evidence="1" type="ORF">FOZ63_025200</name>
</gene>
<dbReference type="Proteomes" id="UP000553632">
    <property type="component" value="Unassembled WGS sequence"/>
</dbReference>
<feature type="non-terminal residue" evidence="1">
    <location>
        <position position="139"/>
    </location>
</feature>
<proteinExistence type="predicted"/>
<protein>
    <submittedName>
        <fullName evidence="1">Uncharacterized protein</fullName>
    </submittedName>
</protein>
<organism evidence="1 2">
    <name type="scientific">Perkinsus olseni</name>
    <name type="common">Perkinsus atlanticus</name>
    <dbReference type="NCBI Taxonomy" id="32597"/>
    <lineage>
        <taxon>Eukaryota</taxon>
        <taxon>Sar</taxon>
        <taxon>Alveolata</taxon>
        <taxon>Perkinsozoa</taxon>
        <taxon>Perkinsea</taxon>
        <taxon>Perkinsida</taxon>
        <taxon>Perkinsidae</taxon>
        <taxon>Perkinsus</taxon>
    </lineage>
</organism>
<comment type="caution">
    <text evidence="1">The sequence shown here is derived from an EMBL/GenBank/DDBJ whole genome shotgun (WGS) entry which is preliminary data.</text>
</comment>
<dbReference type="AlphaFoldDB" id="A0A7J6R2W6"/>
<evidence type="ECO:0000313" key="2">
    <source>
        <dbReference type="Proteomes" id="UP000553632"/>
    </source>
</evidence>
<sequence>QVGSPWAPDETRTSVNRLAATLMDLVENESASRTSYLSKNSTAMAFFADAVYCPLTEQFVALEKQKWNDLPTLHGEDEPTARLIQKSIEGVYSWIVGGGLEDQVGFNISRAMKLSGRPFALSFSVTVNRLLVDAEQPPG</sequence>